<dbReference type="InterPro" id="IPR052021">
    <property type="entry name" value="Type-I_RS_S_subunit"/>
</dbReference>
<evidence type="ECO:0000313" key="6">
    <source>
        <dbReference type="EMBL" id="OAL10405.1"/>
    </source>
</evidence>
<keyword evidence="4" id="KW-0175">Coiled coil</keyword>
<dbReference type="GO" id="GO:0003677">
    <property type="term" value="F:DNA binding"/>
    <property type="evidence" value="ECO:0007669"/>
    <property type="project" value="UniProtKB-KW"/>
</dbReference>
<evidence type="ECO:0000256" key="1">
    <source>
        <dbReference type="ARBA" id="ARBA00010923"/>
    </source>
</evidence>
<comment type="similarity">
    <text evidence="1">Belongs to the type-I restriction system S methylase family.</text>
</comment>
<evidence type="ECO:0000259" key="5">
    <source>
        <dbReference type="Pfam" id="PF01420"/>
    </source>
</evidence>
<dbReference type="GO" id="GO:0009307">
    <property type="term" value="P:DNA restriction-modification system"/>
    <property type="evidence" value="ECO:0007669"/>
    <property type="project" value="UniProtKB-KW"/>
</dbReference>
<keyword evidence="7" id="KW-1185">Reference proteome</keyword>
<accession>A0A1A9QEM0</accession>
<gene>
    <name evidence="6" type="ORF">A6V39_03145</name>
</gene>
<dbReference type="InterPro" id="IPR044946">
    <property type="entry name" value="Restrct_endonuc_typeI_TRD_sf"/>
</dbReference>
<sequence length="364" mass="42035">MPDWKETTLDKLGFISRGRQTHYPKNDPNLFWKGTIPFVETQDVKEAKLFVRQIRRYYNQKGLEQGKLFPINTVCITNNANVADSALLRESSCLSCDVYGFNAYEGISCPRFIKYCFDFAPIKKECISVAQAGTTRLSLTSERLLTIKFPNLSFETQKKIGDILSAYDELIENCERQIELLEELRTSLYKEWFINLRFPNHENCEINKGLPEDWKILDLKKITQIFTGKRNANFAKKGGPYLFFTCGEKALNCDTYAFDAEAIVLSGNGNFYLRIYRGKFDAYQRVYVLIPEKDLIYLSFGAIDSNLRSLSKNSKGSTIKFLTLDMLQNIEVVYPTKEIINLFNETCLNIQLKIENLDAKMRKN</sequence>
<reference evidence="7" key="1">
    <citation type="submission" date="2016-04" db="EMBL/GenBank/DDBJ databases">
        <authorList>
            <person name="Quiroz-Castaneda R.E."/>
            <person name="Martinez-Ocampo F."/>
        </authorList>
    </citation>
    <scope>NUCLEOTIDE SEQUENCE [LARGE SCALE GENOMIC DNA]</scope>
    <source>
        <strain evidence="7">INIFAP01</strain>
    </source>
</reference>
<dbReference type="InterPro" id="IPR000055">
    <property type="entry name" value="Restrct_endonuc_typeI_TRD"/>
</dbReference>
<proteinExistence type="inferred from homology"/>
<feature type="domain" description="Type I restriction modification DNA specificity" evidence="5">
    <location>
        <begin position="211"/>
        <end position="338"/>
    </location>
</feature>
<dbReference type="Gene3D" id="3.90.220.20">
    <property type="entry name" value="DNA methylase specificity domains"/>
    <property type="match status" value="2"/>
</dbReference>
<dbReference type="SUPFAM" id="SSF116734">
    <property type="entry name" value="DNA methylase specificity domain"/>
    <property type="match status" value="2"/>
</dbReference>
<evidence type="ECO:0000256" key="4">
    <source>
        <dbReference type="SAM" id="Coils"/>
    </source>
</evidence>
<dbReference type="PANTHER" id="PTHR30408">
    <property type="entry name" value="TYPE-1 RESTRICTION ENZYME ECOKI SPECIFICITY PROTEIN"/>
    <property type="match status" value="1"/>
</dbReference>
<feature type="coiled-coil region" evidence="4">
    <location>
        <begin position="164"/>
        <end position="191"/>
    </location>
</feature>
<evidence type="ECO:0000256" key="3">
    <source>
        <dbReference type="ARBA" id="ARBA00023125"/>
    </source>
</evidence>
<dbReference type="Proteomes" id="UP000077623">
    <property type="component" value="Unassembled WGS sequence"/>
</dbReference>
<dbReference type="PANTHER" id="PTHR30408:SF13">
    <property type="entry name" value="TYPE I RESTRICTION ENZYME HINDI SPECIFICITY SUBUNIT"/>
    <property type="match status" value="1"/>
</dbReference>
<evidence type="ECO:0000256" key="2">
    <source>
        <dbReference type="ARBA" id="ARBA00022747"/>
    </source>
</evidence>
<name>A0A1A9QEM0_9MOLU</name>
<keyword evidence="3" id="KW-0238">DNA-binding</keyword>
<dbReference type="STRING" id="432608.A6V39_03145"/>
<dbReference type="Pfam" id="PF01420">
    <property type="entry name" value="Methylase_S"/>
    <property type="match status" value="2"/>
</dbReference>
<keyword evidence="2" id="KW-0680">Restriction system</keyword>
<comment type="caution">
    <text evidence="6">The sequence shown here is derived from an EMBL/GenBank/DDBJ whole genome shotgun (WGS) entry which is preliminary data.</text>
</comment>
<dbReference type="RefSeq" id="WP_187150246.1">
    <property type="nucleotide sequence ID" value="NZ_LWUJ01000011.1"/>
</dbReference>
<evidence type="ECO:0000313" key="7">
    <source>
        <dbReference type="Proteomes" id="UP000077623"/>
    </source>
</evidence>
<dbReference type="REBASE" id="159361">
    <property type="entry name" value="S2.MhaP01ORF3140P"/>
</dbReference>
<dbReference type="AlphaFoldDB" id="A0A1A9QEM0"/>
<dbReference type="Gene3D" id="1.10.287.1120">
    <property type="entry name" value="Bipartite methylase S protein"/>
    <property type="match status" value="1"/>
</dbReference>
<dbReference type="EMBL" id="LWUJ01000011">
    <property type="protein sequence ID" value="OAL10405.1"/>
    <property type="molecule type" value="Genomic_DNA"/>
</dbReference>
<protein>
    <recommendedName>
        <fullName evidence="5">Type I restriction modification DNA specificity domain-containing protein</fullName>
    </recommendedName>
</protein>
<organism evidence="6 7">
    <name type="scientific">Candidatus Mycoplasma haematobovis</name>
    <dbReference type="NCBI Taxonomy" id="432608"/>
    <lineage>
        <taxon>Bacteria</taxon>
        <taxon>Bacillati</taxon>
        <taxon>Mycoplasmatota</taxon>
        <taxon>Mollicutes</taxon>
        <taxon>Mycoplasmataceae</taxon>
        <taxon>Mycoplasma</taxon>
    </lineage>
</organism>
<feature type="domain" description="Type I restriction modification DNA specificity" evidence="5">
    <location>
        <begin position="3"/>
        <end position="182"/>
    </location>
</feature>